<feature type="region of interest" description="Disordered" evidence="1">
    <location>
        <begin position="127"/>
        <end position="158"/>
    </location>
</feature>
<sequence length="217" mass="23737">RFAAMIRAGVRSPLLVAGIVMAMSMLYDTMAGKRFPVTKKRCLGGGGEEERCQRSAYAENFHVYLFLLGCQDPFSLAGYSRHLSLTTHGPCIVIHERLQATCPAGREDEEAMGSPLRQFEGDFFGDYEEGDLEWPGSPGGHLNTEADAPQYSGDPSAGADEIDLEQVLDEDEDEQAANNVELEGGWEPEAEPGNTAWGLSEADCHQVSLWACWTAYP</sequence>
<protein>
    <submittedName>
        <fullName evidence="3">Uncharacterized protein</fullName>
    </submittedName>
</protein>
<keyword evidence="4" id="KW-1185">Reference proteome</keyword>
<keyword evidence="2" id="KW-0472">Membrane</keyword>
<evidence type="ECO:0000313" key="4">
    <source>
        <dbReference type="Proteomes" id="UP000053647"/>
    </source>
</evidence>
<name>A0A0C9T9I4_PAXIN</name>
<evidence type="ECO:0000256" key="1">
    <source>
        <dbReference type="SAM" id="MobiDB-lite"/>
    </source>
</evidence>
<reference evidence="4" key="2">
    <citation type="submission" date="2015-01" db="EMBL/GenBank/DDBJ databases">
        <title>Evolutionary Origins and Diversification of the Mycorrhizal Mutualists.</title>
        <authorList>
            <consortium name="DOE Joint Genome Institute"/>
            <consortium name="Mycorrhizal Genomics Consortium"/>
            <person name="Kohler A."/>
            <person name="Kuo A."/>
            <person name="Nagy L.G."/>
            <person name="Floudas D."/>
            <person name="Copeland A."/>
            <person name="Barry K.W."/>
            <person name="Cichocki N."/>
            <person name="Veneault-Fourrey C."/>
            <person name="LaButti K."/>
            <person name="Lindquist E.A."/>
            <person name="Lipzen A."/>
            <person name="Lundell T."/>
            <person name="Morin E."/>
            <person name="Murat C."/>
            <person name="Riley R."/>
            <person name="Ohm R."/>
            <person name="Sun H."/>
            <person name="Tunlid A."/>
            <person name="Henrissat B."/>
            <person name="Grigoriev I.V."/>
            <person name="Hibbett D.S."/>
            <person name="Martin F."/>
        </authorList>
    </citation>
    <scope>NUCLEOTIDE SEQUENCE [LARGE SCALE GENOMIC DNA]</scope>
    <source>
        <strain evidence="4">ATCC 200175</strain>
    </source>
</reference>
<proteinExistence type="predicted"/>
<evidence type="ECO:0000313" key="3">
    <source>
        <dbReference type="EMBL" id="KIJ07748.1"/>
    </source>
</evidence>
<accession>A0A0C9T9I4</accession>
<evidence type="ECO:0000256" key="2">
    <source>
        <dbReference type="SAM" id="Phobius"/>
    </source>
</evidence>
<feature type="region of interest" description="Disordered" evidence="1">
    <location>
        <begin position="171"/>
        <end position="193"/>
    </location>
</feature>
<reference evidence="3 4" key="1">
    <citation type="submission" date="2014-06" db="EMBL/GenBank/DDBJ databases">
        <authorList>
            <consortium name="DOE Joint Genome Institute"/>
            <person name="Kuo A."/>
            <person name="Kohler A."/>
            <person name="Nagy L.G."/>
            <person name="Floudas D."/>
            <person name="Copeland A."/>
            <person name="Barry K.W."/>
            <person name="Cichocki N."/>
            <person name="Veneault-Fourrey C."/>
            <person name="LaButti K."/>
            <person name="Lindquist E.A."/>
            <person name="Lipzen A."/>
            <person name="Lundell T."/>
            <person name="Morin E."/>
            <person name="Murat C."/>
            <person name="Sun H."/>
            <person name="Tunlid A."/>
            <person name="Henrissat B."/>
            <person name="Grigoriev I.V."/>
            <person name="Hibbett D.S."/>
            <person name="Martin F."/>
            <person name="Nordberg H.P."/>
            <person name="Cantor M.N."/>
            <person name="Hua S.X."/>
        </authorList>
    </citation>
    <scope>NUCLEOTIDE SEQUENCE [LARGE SCALE GENOMIC DNA]</scope>
    <source>
        <strain evidence="3 4">ATCC 200175</strain>
    </source>
</reference>
<gene>
    <name evidence="3" type="ORF">PAXINDRAFT_158325</name>
</gene>
<dbReference type="EMBL" id="KN819796">
    <property type="protein sequence ID" value="KIJ07748.1"/>
    <property type="molecule type" value="Genomic_DNA"/>
</dbReference>
<dbReference type="AlphaFoldDB" id="A0A0C9T9I4"/>
<dbReference type="HOGENOM" id="CLU_1274938_0_0_1"/>
<organism evidence="3 4">
    <name type="scientific">Paxillus involutus ATCC 200175</name>
    <dbReference type="NCBI Taxonomy" id="664439"/>
    <lineage>
        <taxon>Eukaryota</taxon>
        <taxon>Fungi</taxon>
        <taxon>Dikarya</taxon>
        <taxon>Basidiomycota</taxon>
        <taxon>Agaricomycotina</taxon>
        <taxon>Agaricomycetes</taxon>
        <taxon>Agaricomycetidae</taxon>
        <taxon>Boletales</taxon>
        <taxon>Paxilineae</taxon>
        <taxon>Paxillaceae</taxon>
        <taxon>Paxillus</taxon>
    </lineage>
</organism>
<feature type="non-terminal residue" evidence="3">
    <location>
        <position position="1"/>
    </location>
</feature>
<keyword evidence="2" id="KW-1133">Transmembrane helix</keyword>
<dbReference type="Proteomes" id="UP000053647">
    <property type="component" value="Unassembled WGS sequence"/>
</dbReference>
<feature type="transmembrane region" description="Helical" evidence="2">
    <location>
        <begin position="12"/>
        <end position="31"/>
    </location>
</feature>
<keyword evidence="2" id="KW-0812">Transmembrane</keyword>